<evidence type="ECO:0000313" key="2">
    <source>
        <dbReference type="Proteomes" id="UP000053989"/>
    </source>
</evidence>
<proteinExistence type="predicted"/>
<dbReference type="EMBL" id="KN822006">
    <property type="protein sequence ID" value="KIM69639.1"/>
    <property type="molecule type" value="Genomic_DNA"/>
</dbReference>
<reference evidence="1 2" key="1">
    <citation type="submission" date="2014-04" db="EMBL/GenBank/DDBJ databases">
        <authorList>
            <consortium name="DOE Joint Genome Institute"/>
            <person name="Kuo A."/>
            <person name="Kohler A."/>
            <person name="Nagy L.G."/>
            <person name="Floudas D."/>
            <person name="Copeland A."/>
            <person name="Barry K.W."/>
            <person name="Cichocki N."/>
            <person name="Veneault-Fourrey C."/>
            <person name="LaButti K."/>
            <person name="Lindquist E.A."/>
            <person name="Lipzen A."/>
            <person name="Lundell T."/>
            <person name="Morin E."/>
            <person name="Murat C."/>
            <person name="Sun H."/>
            <person name="Tunlid A."/>
            <person name="Henrissat B."/>
            <person name="Grigoriev I.V."/>
            <person name="Hibbett D.S."/>
            <person name="Martin F."/>
            <person name="Nordberg H.P."/>
            <person name="Cantor M.N."/>
            <person name="Hua S.X."/>
        </authorList>
    </citation>
    <scope>NUCLEOTIDE SEQUENCE [LARGE SCALE GENOMIC DNA]</scope>
    <source>
        <strain evidence="1 2">Foug A</strain>
    </source>
</reference>
<reference evidence="2" key="2">
    <citation type="submission" date="2015-01" db="EMBL/GenBank/DDBJ databases">
        <title>Evolutionary Origins and Diversification of the Mycorrhizal Mutualists.</title>
        <authorList>
            <consortium name="DOE Joint Genome Institute"/>
            <consortium name="Mycorrhizal Genomics Consortium"/>
            <person name="Kohler A."/>
            <person name="Kuo A."/>
            <person name="Nagy L.G."/>
            <person name="Floudas D."/>
            <person name="Copeland A."/>
            <person name="Barry K.W."/>
            <person name="Cichocki N."/>
            <person name="Veneault-Fourrey C."/>
            <person name="LaButti K."/>
            <person name="Lindquist E.A."/>
            <person name="Lipzen A."/>
            <person name="Lundell T."/>
            <person name="Morin E."/>
            <person name="Murat C."/>
            <person name="Riley R."/>
            <person name="Ohm R."/>
            <person name="Sun H."/>
            <person name="Tunlid A."/>
            <person name="Henrissat B."/>
            <person name="Grigoriev I.V."/>
            <person name="Hibbett D.S."/>
            <person name="Martin F."/>
        </authorList>
    </citation>
    <scope>NUCLEOTIDE SEQUENCE [LARGE SCALE GENOMIC DNA]</scope>
    <source>
        <strain evidence="2">Foug A</strain>
    </source>
</reference>
<name>A0A0C3EN91_9AGAM</name>
<organism evidence="1 2">
    <name type="scientific">Scleroderma citrinum Foug A</name>
    <dbReference type="NCBI Taxonomy" id="1036808"/>
    <lineage>
        <taxon>Eukaryota</taxon>
        <taxon>Fungi</taxon>
        <taxon>Dikarya</taxon>
        <taxon>Basidiomycota</taxon>
        <taxon>Agaricomycotina</taxon>
        <taxon>Agaricomycetes</taxon>
        <taxon>Agaricomycetidae</taxon>
        <taxon>Boletales</taxon>
        <taxon>Sclerodermatineae</taxon>
        <taxon>Sclerodermataceae</taxon>
        <taxon>Scleroderma</taxon>
    </lineage>
</organism>
<gene>
    <name evidence="1" type="ORF">SCLCIDRAFT_1208119</name>
</gene>
<dbReference type="HOGENOM" id="CLU_2122528_0_0_1"/>
<dbReference type="Proteomes" id="UP000053989">
    <property type="component" value="Unassembled WGS sequence"/>
</dbReference>
<dbReference type="AlphaFoldDB" id="A0A0C3EN91"/>
<accession>A0A0C3EN91</accession>
<keyword evidence="2" id="KW-1185">Reference proteome</keyword>
<dbReference type="InParanoid" id="A0A0C3EN91"/>
<sequence length="114" mass="12548">MRLRMCTPCFTATVPRLPAPTLAPGPELDRANNSVQLVVSSVVASMHLSVLTQHAFVSAGPYLDTLCEPHCLFSPMRFLWCFTPLPCMTQPRDSGSHILRCANFGFSLHGAFRV</sequence>
<protein>
    <submittedName>
        <fullName evidence="1">Uncharacterized protein</fullName>
    </submittedName>
</protein>
<evidence type="ECO:0000313" key="1">
    <source>
        <dbReference type="EMBL" id="KIM69639.1"/>
    </source>
</evidence>